<protein>
    <submittedName>
        <fullName evidence="7">Mitochondrial thiamine pyrophosphate carrier 1</fullName>
    </submittedName>
</protein>
<evidence type="ECO:0000256" key="1">
    <source>
        <dbReference type="ARBA" id="ARBA00004141"/>
    </source>
</evidence>
<comment type="caution">
    <text evidence="7">The sequence shown here is derived from an EMBL/GenBank/DDBJ whole genome shotgun (WGS) entry which is preliminary data.</text>
</comment>
<gene>
    <name evidence="7" type="ORF">FCC1311_037751</name>
</gene>
<sequence>MAPQREHFSAYLAASAGAAAVNYPLWKASAVSQSAFIQPQGDGLAARFQVFKQAIAPPYRGMPAVIFGMTWARCAIFFGSDYWRPRLQQWGAPDAVAMMTPPLVFSSIVQIVNMPIVRASITMQNPKVENDPNFRTTVSTLRHLAETKGFFKLWHGLPAGLIKSVPKYITSVVVKDLCEMYLPKASTESEFLTRSCIKSVVAGVAGAVLTNPADILRNEMFKTDLGLFDTVRKLRTDELARRPNASSPFLASMGWVTRGLGSNLVAVSVPITLTIFLTDFFIRMESGPNYVR</sequence>
<feature type="transmembrane region" description="Helical" evidence="6">
    <location>
        <begin position="260"/>
        <end position="282"/>
    </location>
</feature>
<dbReference type="GO" id="GO:0016020">
    <property type="term" value="C:membrane"/>
    <property type="evidence" value="ECO:0007669"/>
    <property type="project" value="UniProtKB-SubCell"/>
</dbReference>
<evidence type="ECO:0000313" key="8">
    <source>
        <dbReference type="Proteomes" id="UP000241890"/>
    </source>
</evidence>
<dbReference type="OrthoDB" id="756301at2759"/>
<comment type="subcellular location">
    <subcellularLocation>
        <location evidence="1">Membrane</location>
        <topology evidence="1">Multi-pass membrane protein</topology>
    </subcellularLocation>
</comment>
<evidence type="ECO:0000313" key="7">
    <source>
        <dbReference type="EMBL" id="GBG28388.1"/>
    </source>
</evidence>
<dbReference type="PROSITE" id="PS50920">
    <property type="entry name" value="SOLCAR"/>
    <property type="match status" value="1"/>
</dbReference>
<dbReference type="Pfam" id="PF00153">
    <property type="entry name" value="Mito_carr"/>
    <property type="match status" value="1"/>
</dbReference>
<evidence type="ECO:0000256" key="4">
    <source>
        <dbReference type="PROSITE-ProRule" id="PRU00282"/>
    </source>
</evidence>
<dbReference type="SUPFAM" id="SSF103506">
    <property type="entry name" value="Mitochondrial carrier"/>
    <property type="match status" value="1"/>
</dbReference>
<dbReference type="InParanoid" id="A0A2R5GF75"/>
<feature type="repeat" description="Solcar" evidence="4">
    <location>
        <begin position="93"/>
        <end position="181"/>
    </location>
</feature>
<name>A0A2R5GF75_9STRA</name>
<evidence type="ECO:0000256" key="6">
    <source>
        <dbReference type="SAM" id="Phobius"/>
    </source>
</evidence>
<keyword evidence="2 4" id="KW-0812">Transmembrane</keyword>
<evidence type="ECO:0000256" key="3">
    <source>
        <dbReference type="ARBA" id="ARBA00023136"/>
    </source>
</evidence>
<dbReference type="Gene3D" id="1.50.40.10">
    <property type="entry name" value="Mitochondrial carrier domain"/>
    <property type="match status" value="1"/>
</dbReference>
<keyword evidence="5" id="KW-0813">Transport</keyword>
<dbReference type="InterPro" id="IPR023395">
    <property type="entry name" value="MCP_dom_sf"/>
</dbReference>
<keyword evidence="6" id="KW-1133">Transmembrane helix</keyword>
<dbReference type="Proteomes" id="UP000241890">
    <property type="component" value="Unassembled WGS sequence"/>
</dbReference>
<accession>A0A2R5GF75</accession>
<proteinExistence type="inferred from homology"/>
<comment type="similarity">
    <text evidence="5">Belongs to the mitochondrial carrier (TC 2.A.29) family.</text>
</comment>
<keyword evidence="8" id="KW-1185">Reference proteome</keyword>
<evidence type="ECO:0000256" key="5">
    <source>
        <dbReference type="RuleBase" id="RU000488"/>
    </source>
</evidence>
<evidence type="ECO:0000256" key="2">
    <source>
        <dbReference type="ARBA" id="ARBA00022692"/>
    </source>
</evidence>
<dbReference type="AlphaFoldDB" id="A0A2R5GF75"/>
<dbReference type="InterPro" id="IPR018108">
    <property type="entry name" value="MCP_transmembrane"/>
</dbReference>
<reference evidence="7 8" key="1">
    <citation type="submission" date="2017-12" db="EMBL/GenBank/DDBJ databases">
        <title>Sequencing, de novo assembly and annotation of complete genome of a new Thraustochytrid species, strain FCC1311.</title>
        <authorList>
            <person name="Sedici K."/>
            <person name="Godart F."/>
            <person name="Aiese Cigliano R."/>
            <person name="Sanseverino W."/>
            <person name="Barakat M."/>
            <person name="Ortet P."/>
            <person name="Marechal E."/>
            <person name="Cagnac O."/>
            <person name="Amato A."/>
        </authorList>
    </citation>
    <scope>NUCLEOTIDE SEQUENCE [LARGE SCALE GENOMIC DNA]</scope>
</reference>
<organism evidence="7 8">
    <name type="scientific">Hondaea fermentalgiana</name>
    <dbReference type="NCBI Taxonomy" id="2315210"/>
    <lineage>
        <taxon>Eukaryota</taxon>
        <taxon>Sar</taxon>
        <taxon>Stramenopiles</taxon>
        <taxon>Bigyra</taxon>
        <taxon>Labyrinthulomycetes</taxon>
        <taxon>Thraustochytrida</taxon>
        <taxon>Thraustochytriidae</taxon>
        <taxon>Hondaea</taxon>
    </lineage>
</organism>
<dbReference type="EMBL" id="BEYU01000040">
    <property type="protein sequence ID" value="GBG28388.1"/>
    <property type="molecule type" value="Genomic_DNA"/>
</dbReference>
<keyword evidence="3 4" id="KW-0472">Membrane</keyword>